<feature type="non-terminal residue" evidence="2">
    <location>
        <position position="107"/>
    </location>
</feature>
<dbReference type="AlphaFoldDB" id="A0A165Q8N8"/>
<gene>
    <name evidence="2" type="ORF">NEOLEDRAFT_1026495</name>
</gene>
<reference evidence="2 3" key="1">
    <citation type="journal article" date="2016" name="Mol. Biol. Evol.">
        <title>Comparative Genomics of Early-Diverging Mushroom-Forming Fungi Provides Insights into the Origins of Lignocellulose Decay Capabilities.</title>
        <authorList>
            <person name="Nagy L.G."/>
            <person name="Riley R."/>
            <person name="Tritt A."/>
            <person name="Adam C."/>
            <person name="Daum C."/>
            <person name="Floudas D."/>
            <person name="Sun H."/>
            <person name="Yadav J.S."/>
            <person name="Pangilinan J."/>
            <person name="Larsson K.H."/>
            <person name="Matsuura K."/>
            <person name="Barry K."/>
            <person name="Labutti K."/>
            <person name="Kuo R."/>
            <person name="Ohm R.A."/>
            <person name="Bhattacharya S.S."/>
            <person name="Shirouzu T."/>
            <person name="Yoshinaga Y."/>
            <person name="Martin F.M."/>
            <person name="Grigoriev I.V."/>
            <person name="Hibbett D.S."/>
        </authorList>
    </citation>
    <scope>NUCLEOTIDE SEQUENCE [LARGE SCALE GENOMIC DNA]</scope>
    <source>
        <strain evidence="2 3">HHB14362 ss-1</strain>
    </source>
</reference>
<protein>
    <submittedName>
        <fullName evidence="2">Uncharacterized protein</fullName>
    </submittedName>
</protein>
<name>A0A165Q8N8_9AGAM</name>
<feature type="non-terminal residue" evidence="2">
    <location>
        <position position="1"/>
    </location>
</feature>
<dbReference type="Proteomes" id="UP000076761">
    <property type="component" value="Unassembled WGS sequence"/>
</dbReference>
<evidence type="ECO:0000256" key="1">
    <source>
        <dbReference type="SAM" id="MobiDB-lite"/>
    </source>
</evidence>
<organism evidence="2 3">
    <name type="scientific">Neolentinus lepideus HHB14362 ss-1</name>
    <dbReference type="NCBI Taxonomy" id="1314782"/>
    <lineage>
        <taxon>Eukaryota</taxon>
        <taxon>Fungi</taxon>
        <taxon>Dikarya</taxon>
        <taxon>Basidiomycota</taxon>
        <taxon>Agaricomycotina</taxon>
        <taxon>Agaricomycetes</taxon>
        <taxon>Gloeophyllales</taxon>
        <taxon>Gloeophyllaceae</taxon>
        <taxon>Neolentinus</taxon>
    </lineage>
</organism>
<dbReference type="EMBL" id="KV425599">
    <property type="protein sequence ID" value="KZT22074.1"/>
    <property type="molecule type" value="Genomic_DNA"/>
</dbReference>
<sequence length="107" mass="12374">ESDETEDAESESPQPKNIHEPWPYSFRVGLFVLCHPEGTDLDRLWRPGVIWSGKSMTGQTRRGEGQLYWAWWYPHDSGPKMRTQFAPLNGEIKPDTLHIRRLLRAAG</sequence>
<feature type="region of interest" description="Disordered" evidence="1">
    <location>
        <begin position="1"/>
        <end position="21"/>
    </location>
</feature>
<accession>A0A165Q8N8</accession>
<proteinExistence type="predicted"/>
<evidence type="ECO:0000313" key="2">
    <source>
        <dbReference type="EMBL" id="KZT22074.1"/>
    </source>
</evidence>
<keyword evidence="3" id="KW-1185">Reference proteome</keyword>
<dbReference type="OrthoDB" id="3205170at2759"/>
<dbReference type="InParanoid" id="A0A165Q8N8"/>
<evidence type="ECO:0000313" key="3">
    <source>
        <dbReference type="Proteomes" id="UP000076761"/>
    </source>
</evidence>
<feature type="compositionally biased region" description="Acidic residues" evidence="1">
    <location>
        <begin position="1"/>
        <end position="10"/>
    </location>
</feature>